<dbReference type="InterPro" id="IPR002559">
    <property type="entry name" value="Transposase_11"/>
</dbReference>
<dbReference type="PANTHER" id="PTHR35404:SF8">
    <property type="entry name" value="TRANSPOSASE OF TN10"/>
    <property type="match status" value="1"/>
</dbReference>
<protein>
    <submittedName>
        <fullName evidence="2">IS4 family transposase</fullName>
    </submittedName>
</protein>
<dbReference type="GO" id="GO:0004803">
    <property type="term" value="F:transposase activity"/>
    <property type="evidence" value="ECO:0007669"/>
    <property type="project" value="InterPro"/>
</dbReference>
<name>A0A7H1N0C4_9PROT</name>
<feature type="domain" description="Transposase IS4-like" evidence="1">
    <location>
        <begin position="149"/>
        <end position="298"/>
    </location>
</feature>
<dbReference type="Pfam" id="PF01609">
    <property type="entry name" value="DDE_Tnp_1"/>
    <property type="match status" value="1"/>
</dbReference>
<dbReference type="GO" id="GO:0006313">
    <property type="term" value="P:DNA transposition"/>
    <property type="evidence" value="ECO:0007669"/>
    <property type="project" value="InterPro"/>
</dbReference>
<organism evidence="2 3">
    <name type="scientific">Defluviicoccus vanus</name>
    <dbReference type="NCBI Taxonomy" id="111831"/>
    <lineage>
        <taxon>Bacteria</taxon>
        <taxon>Pseudomonadati</taxon>
        <taxon>Pseudomonadota</taxon>
        <taxon>Alphaproteobacteria</taxon>
        <taxon>Rhodospirillales</taxon>
        <taxon>Rhodospirillaceae</taxon>
        <taxon>Defluviicoccus</taxon>
    </lineage>
</organism>
<dbReference type="SUPFAM" id="SSF53098">
    <property type="entry name" value="Ribonuclease H-like"/>
    <property type="match status" value="1"/>
</dbReference>
<evidence type="ECO:0000259" key="1">
    <source>
        <dbReference type="Pfam" id="PF01609"/>
    </source>
</evidence>
<accession>A0A7H1N0C4</accession>
<dbReference type="NCBIfam" id="NF033591">
    <property type="entry name" value="transpos_IS4_2"/>
    <property type="match status" value="1"/>
</dbReference>
<dbReference type="PANTHER" id="PTHR35404">
    <property type="entry name" value="TRANSPOSASE OF TN10"/>
    <property type="match status" value="1"/>
</dbReference>
<evidence type="ECO:0000313" key="3">
    <source>
        <dbReference type="Proteomes" id="UP000516369"/>
    </source>
</evidence>
<evidence type="ECO:0000313" key="2">
    <source>
        <dbReference type="EMBL" id="QNT69160.1"/>
    </source>
</evidence>
<keyword evidence="3" id="KW-1185">Reference proteome</keyword>
<proteinExistence type="predicted"/>
<dbReference type="AlphaFoldDB" id="A0A7H1N0C4"/>
<dbReference type="GO" id="GO:0003677">
    <property type="term" value="F:DNA binding"/>
    <property type="evidence" value="ECO:0007669"/>
    <property type="project" value="InterPro"/>
</dbReference>
<dbReference type="InterPro" id="IPR012337">
    <property type="entry name" value="RNaseH-like_sf"/>
</dbReference>
<dbReference type="Gene3D" id="3.90.350.10">
    <property type="entry name" value="Transposase Inhibitor Protein From Tn5, Chain A, domain 1"/>
    <property type="match status" value="1"/>
</dbReference>
<sequence length="373" mass="40639">MTDVRRFLDGVFAGHVHAKRIASLANGTLGVMTGASLAVSMIGHALAQARGLLTKHAVKQVDRLLSNAGVSVWEMFGQWVPEAVGGRKEIVVAMDWTDFDADGQATLALNLVTGHGRATPLLWLTMLKAELAGQRNAIEDACLGRLAGVLPAATILADRGFGDRKLFDYLTKLGFAYVIRFRGDIRVDAADGESRAAAEWVGKGGRARHLRGASVTAAAQPVGAVVCVHAKAMKEPWCLATSKADASAREIVNLYARRWTIEPSFRDTKDLRFGMGLGAVRIGDPQRRDRLLLLNAFAVLFLTLLGEAGEALGMDRHLKVNTAKRRTHSLFRQGCMLYDLIPAMPEPRLRPLIERFLEMLKNKPITAQLTNIA</sequence>
<reference evidence="2 3" key="1">
    <citation type="submission" date="2020-05" db="EMBL/GenBank/DDBJ databases">
        <title>Complete closed genome sequence of Defluviicoccus vanus.</title>
        <authorList>
            <person name="Bessarab I."/>
            <person name="Arumugam K."/>
            <person name="Maszenan A.M."/>
            <person name="Seviour R.J."/>
            <person name="Williams R.B."/>
        </authorList>
    </citation>
    <scope>NUCLEOTIDE SEQUENCE [LARGE SCALE GENOMIC DNA]</scope>
    <source>
        <strain evidence="2 3">Ben 114</strain>
    </source>
</reference>
<dbReference type="InterPro" id="IPR047658">
    <property type="entry name" value="IS4-like_transpos"/>
</dbReference>
<dbReference type="KEGG" id="dvn:HQ394_07165"/>
<dbReference type="Proteomes" id="UP000516369">
    <property type="component" value="Chromosome"/>
</dbReference>
<dbReference type="EMBL" id="CP053923">
    <property type="protein sequence ID" value="QNT69160.1"/>
    <property type="molecule type" value="Genomic_DNA"/>
</dbReference>
<dbReference type="RefSeq" id="WP_190262670.1">
    <property type="nucleotide sequence ID" value="NZ_CP053923.1"/>
</dbReference>
<gene>
    <name evidence="2" type="ORF">HQ394_07165</name>
</gene>